<dbReference type="AlphaFoldDB" id="A0A918FU22"/>
<evidence type="ECO:0000313" key="3">
    <source>
        <dbReference type="EMBL" id="GGR83792.1"/>
    </source>
</evidence>
<feature type="region of interest" description="Disordered" evidence="1">
    <location>
        <begin position="1"/>
        <end position="36"/>
    </location>
</feature>
<evidence type="ECO:0000313" key="4">
    <source>
        <dbReference type="Proteomes" id="UP000606194"/>
    </source>
</evidence>
<dbReference type="PANTHER" id="PTHR43031">
    <property type="entry name" value="FAD-DEPENDENT OXIDOREDUCTASE"/>
    <property type="match status" value="1"/>
</dbReference>
<organism evidence="3 4">
    <name type="scientific">Streptomyces humidus</name>
    <dbReference type="NCBI Taxonomy" id="52259"/>
    <lineage>
        <taxon>Bacteria</taxon>
        <taxon>Bacillati</taxon>
        <taxon>Actinomycetota</taxon>
        <taxon>Actinomycetes</taxon>
        <taxon>Kitasatosporales</taxon>
        <taxon>Streptomycetaceae</taxon>
        <taxon>Streptomyces</taxon>
    </lineage>
</organism>
<dbReference type="EMBL" id="BMTL01000008">
    <property type="protein sequence ID" value="GGR83792.1"/>
    <property type="molecule type" value="Genomic_DNA"/>
</dbReference>
<dbReference type="SUPFAM" id="SSF52821">
    <property type="entry name" value="Rhodanese/Cell cycle control phosphatase"/>
    <property type="match status" value="1"/>
</dbReference>
<feature type="compositionally biased region" description="Low complexity" evidence="1">
    <location>
        <begin position="1"/>
        <end position="13"/>
    </location>
</feature>
<protein>
    <submittedName>
        <fullName evidence="3">Sulfurtransferase</fullName>
    </submittedName>
</protein>
<dbReference type="Gene3D" id="3.40.250.10">
    <property type="entry name" value="Rhodanese-like domain"/>
    <property type="match status" value="1"/>
</dbReference>
<feature type="domain" description="Rhodanese" evidence="2">
    <location>
        <begin position="32"/>
        <end position="121"/>
    </location>
</feature>
<gene>
    <name evidence="3" type="ORF">GCM10010269_23610</name>
</gene>
<reference evidence="3" key="1">
    <citation type="journal article" date="2014" name="Int. J. Syst. Evol. Microbiol.">
        <title>Complete genome sequence of Corynebacterium casei LMG S-19264T (=DSM 44701T), isolated from a smear-ripened cheese.</title>
        <authorList>
            <consortium name="US DOE Joint Genome Institute (JGI-PGF)"/>
            <person name="Walter F."/>
            <person name="Albersmeier A."/>
            <person name="Kalinowski J."/>
            <person name="Ruckert C."/>
        </authorList>
    </citation>
    <scope>NUCLEOTIDE SEQUENCE</scope>
    <source>
        <strain evidence="3">JCM 4386</strain>
    </source>
</reference>
<comment type="caution">
    <text evidence="3">The sequence shown here is derived from an EMBL/GenBank/DDBJ whole genome shotgun (WGS) entry which is preliminary data.</text>
</comment>
<name>A0A918FU22_9ACTN</name>
<dbReference type="InterPro" id="IPR001763">
    <property type="entry name" value="Rhodanese-like_dom"/>
</dbReference>
<dbReference type="PANTHER" id="PTHR43031:SF1">
    <property type="entry name" value="PYRIDINE NUCLEOTIDE-DISULPHIDE OXIDOREDUCTASE"/>
    <property type="match status" value="1"/>
</dbReference>
<sequence length="131" mass="13393">MPFSLSSLFSTFSHPRRGPGRLTPRQARQRTDGGEAVLLDVRETPEWKAGHAPGALHLPLSRLLAGAPLPGGAQGAPVITICRSGHRSRRAAALLAGRGVEATDVSGGMTAWARAGLPVTGGRGGSGGVIT</sequence>
<dbReference type="RefSeq" id="WP_190149163.1">
    <property type="nucleotide sequence ID" value="NZ_BMTL01000008.1"/>
</dbReference>
<dbReference type="SMART" id="SM00450">
    <property type="entry name" value="RHOD"/>
    <property type="match status" value="1"/>
</dbReference>
<keyword evidence="4" id="KW-1185">Reference proteome</keyword>
<dbReference type="Proteomes" id="UP000606194">
    <property type="component" value="Unassembled WGS sequence"/>
</dbReference>
<evidence type="ECO:0000256" key="1">
    <source>
        <dbReference type="SAM" id="MobiDB-lite"/>
    </source>
</evidence>
<dbReference type="InterPro" id="IPR036873">
    <property type="entry name" value="Rhodanese-like_dom_sf"/>
</dbReference>
<accession>A0A918FU22</accession>
<reference evidence="3" key="2">
    <citation type="submission" date="2020-09" db="EMBL/GenBank/DDBJ databases">
        <authorList>
            <person name="Sun Q."/>
            <person name="Ohkuma M."/>
        </authorList>
    </citation>
    <scope>NUCLEOTIDE SEQUENCE</scope>
    <source>
        <strain evidence="3">JCM 4386</strain>
    </source>
</reference>
<proteinExistence type="predicted"/>
<dbReference type="PROSITE" id="PS50206">
    <property type="entry name" value="RHODANESE_3"/>
    <property type="match status" value="1"/>
</dbReference>
<evidence type="ECO:0000259" key="2">
    <source>
        <dbReference type="PROSITE" id="PS50206"/>
    </source>
</evidence>
<dbReference type="CDD" id="cd00158">
    <property type="entry name" value="RHOD"/>
    <property type="match status" value="1"/>
</dbReference>
<dbReference type="InterPro" id="IPR050229">
    <property type="entry name" value="GlpE_sulfurtransferase"/>
</dbReference>
<dbReference type="Pfam" id="PF00581">
    <property type="entry name" value="Rhodanese"/>
    <property type="match status" value="1"/>
</dbReference>